<dbReference type="InterPro" id="IPR036249">
    <property type="entry name" value="Thioredoxin-like_sf"/>
</dbReference>
<organism evidence="2 3">
    <name type="scientific">Candidatus Mesenet longicola</name>
    <dbReference type="NCBI Taxonomy" id="1892558"/>
    <lineage>
        <taxon>Bacteria</taxon>
        <taxon>Pseudomonadati</taxon>
        <taxon>Pseudomonadota</taxon>
        <taxon>Alphaproteobacteria</taxon>
        <taxon>Rickettsiales</taxon>
        <taxon>Anaplasmataceae</taxon>
        <taxon>Candidatus Mesenet</taxon>
    </lineage>
</organism>
<dbReference type="SUPFAM" id="SSF52833">
    <property type="entry name" value="Thioredoxin-like"/>
    <property type="match status" value="1"/>
</dbReference>
<gene>
    <name evidence="2" type="ORF">sL5_06090</name>
</gene>
<dbReference type="AlphaFoldDB" id="A0A8J3HPT2"/>
<dbReference type="InterPro" id="IPR013766">
    <property type="entry name" value="Thioredoxin_domain"/>
</dbReference>
<dbReference type="PANTHER" id="PTHR43640">
    <property type="entry name" value="OS07G0260300 PROTEIN"/>
    <property type="match status" value="1"/>
</dbReference>
<dbReference type="Proteomes" id="UP000637906">
    <property type="component" value="Unassembled WGS sequence"/>
</dbReference>
<dbReference type="EMBL" id="BNGU01000021">
    <property type="protein sequence ID" value="GHM59616.1"/>
    <property type="molecule type" value="Genomic_DNA"/>
</dbReference>
<evidence type="ECO:0000259" key="1">
    <source>
        <dbReference type="PROSITE" id="PS51352"/>
    </source>
</evidence>
<evidence type="ECO:0000313" key="3">
    <source>
        <dbReference type="Proteomes" id="UP000637906"/>
    </source>
</evidence>
<dbReference type="CDD" id="cd02969">
    <property type="entry name" value="PRX_like1"/>
    <property type="match status" value="1"/>
</dbReference>
<dbReference type="GO" id="GO:0016209">
    <property type="term" value="F:antioxidant activity"/>
    <property type="evidence" value="ECO:0007669"/>
    <property type="project" value="InterPro"/>
</dbReference>
<dbReference type="InterPro" id="IPR047262">
    <property type="entry name" value="PRX-like1"/>
</dbReference>
<dbReference type="Pfam" id="PF00578">
    <property type="entry name" value="AhpC-TSA"/>
    <property type="match status" value="1"/>
</dbReference>
<dbReference type="GO" id="GO:0016491">
    <property type="term" value="F:oxidoreductase activity"/>
    <property type="evidence" value="ECO:0007669"/>
    <property type="project" value="InterPro"/>
</dbReference>
<feature type="domain" description="Thioredoxin" evidence="1">
    <location>
        <begin position="9"/>
        <end position="163"/>
    </location>
</feature>
<dbReference type="Gene3D" id="3.40.30.10">
    <property type="entry name" value="Glutaredoxin"/>
    <property type="match status" value="1"/>
</dbReference>
<comment type="caution">
    <text evidence="2">The sequence shown here is derived from an EMBL/GenBank/DDBJ whole genome shotgun (WGS) entry which is preliminary data.</text>
</comment>
<dbReference type="PANTHER" id="PTHR43640:SF1">
    <property type="entry name" value="THIOREDOXIN-DEPENDENT PEROXIREDOXIN"/>
    <property type="match status" value="1"/>
</dbReference>
<dbReference type="InterPro" id="IPR000866">
    <property type="entry name" value="AhpC/TSA"/>
</dbReference>
<evidence type="ECO:0000313" key="2">
    <source>
        <dbReference type="EMBL" id="GHM59616.1"/>
    </source>
</evidence>
<reference evidence="2 3" key="1">
    <citation type="journal article" date="2021" name="Microb. Ecol.">
        <title>Candidatus Mesenet longicola: Novel Endosymbionts of Brontispa longissima that Induce Cytoplasmic Incompatibility.</title>
        <authorList>
            <person name="Takano S."/>
            <person name="Gotoh Y."/>
            <person name="Hayashi T."/>
        </authorList>
    </citation>
    <scope>NUCLEOTIDE SEQUENCE [LARGE SCALE GENOMIC DNA]</scope>
    <source>
        <strain evidence="2">L5</strain>
    </source>
</reference>
<protein>
    <submittedName>
        <fullName evidence="2">Thioredoxin family protein</fullName>
    </submittedName>
</protein>
<proteinExistence type="predicted"/>
<keyword evidence="3" id="KW-1185">Reference proteome</keyword>
<name>A0A8J3HPT2_9RICK</name>
<accession>A0A8J3HPT2</accession>
<dbReference type="PROSITE" id="PS51352">
    <property type="entry name" value="THIOREDOXIN_2"/>
    <property type="match status" value="1"/>
</dbReference>
<sequence length="186" mass="21213">MVALSTPNLDTNFSAQDFNLLGVDNKYYSLNDFCNFKALIVMFICNHCPYVKAIITKLVHDMKELHIKYNVGAVAIMSNDTESYPEDSYENMVLFAKEHKFNFPYLIDDTQEVAKKYGAVCTPDFFGFNSELKLCYRGCFDKSGMNEINNEQKDRDLLNAMVYIVTTGKPAENQRSSIGCSIKWKG</sequence>